<name>A0ABM1YRW1_AEDAL</name>
<organism evidence="2 3">
    <name type="scientific">Aedes albopictus</name>
    <name type="common">Asian tiger mosquito</name>
    <name type="synonym">Stegomyia albopicta</name>
    <dbReference type="NCBI Taxonomy" id="7160"/>
    <lineage>
        <taxon>Eukaryota</taxon>
        <taxon>Metazoa</taxon>
        <taxon>Ecdysozoa</taxon>
        <taxon>Arthropoda</taxon>
        <taxon>Hexapoda</taxon>
        <taxon>Insecta</taxon>
        <taxon>Pterygota</taxon>
        <taxon>Neoptera</taxon>
        <taxon>Endopterygota</taxon>
        <taxon>Diptera</taxon>
        <taxon>Nematocera</taxon>
        <taxon>Culicoidea</taxon>
        <taxon>Culicidae</taxon>
        <taxon>Culicinae</taxon>
        <taxon>Aedini</taxon>
        <taxon>Aedes</taxon>
        <taxon>Stegomyia</taxon>
    </lineage>
</organism>
<proteinExistence type="predicted"/>
<protein>
    <recommendedName>
        <fullName evidence="1">Endonuclease/exonuclease/phosphatase domain-containing protein</fullName>
    </recommendedName>
</protein>
<dbReference type="Proteomes" id="UP000069940">
    <property type="component" value="Unassembled WGS sequence"/>
</dbReference>
<dbReference type="PANTHER" id="PTHR47510:SF3">
    <property type="entry name" value="ENDO_EXONUCLEASE_PHOSPHATASE DOMAIN-CONTAINING PROTEIN"/>
    <property type="match status" value="1"/>
</dbReference>
<reference evidence="2" key="2">
    <citation type="submission" date="2025-05" db="UniProtKB">
        <authorList>
            <consortium name="EnsemblMetazoa"/>
        </authorList>
    </citation>
    <scope>IDENTIFICATION</scope>
    <source>
        <strain evidence="2">Foshan</strain>
    </source>
</reference>
<sequence length="330" mass="38647">MTETWLGDVISDQMIDIEGYSLLRVDRDRHGGGLCVYYKNNLSLKVIKSSSPYNSTNNATITEYMLIEVKSGSEPFLLALYYNPPDNDCSEILSGHLEEFTVKYHHTFFIGDFNTDLLKYNYRSNRFRDKLSSMSCTCLNNEPTYFYPSGCSLLDLFITDSPEIVFNLNQVSMPFASKHDLIFASLRFSKTNETPITYRDYKNYNARRLHDGFHSFDWTPFFGITDSDILLDILNNRLKFLHDEFIPLRKQKLKSNPWFNRAIEVAIVDRDIAYSNWKRTRNSSDELHFKRLRNRVNILIRDAKRQHDSNNFNVRLSSRQLWSNVKKLGG</sequence>
<dbReference type="Gene3D" id="3.60.10.10">
    <property type="entry name" value="Endonuclease/exonuclease/phosphatase"/>
    <property type="match status" value="1"/>
</dbReference>
<feature type="domain" description="Endonuclease/exonuclease/phosphatase" evidence="1">
    <location>
        <begin position="78"/>
        <end position="182"/>
    </location>
</feature>
<keyword evidence="3" id="KW-1185">Reference proteome</keyword>
<dbReference type="PANTHER" id="PTHR47510">
    <property type="entry name" value="REVERSE TRANSCRIPTASE DOMAIN-CONTAINING PROTEIN"/>
    <property type="match status" value="1"/>
</dbReference>
<dbReference type="InterPro" id="IPR036691">
    <property type="entry name" value="Endo/exonu/phosph_ase_sf"/>
</dbReference>
<dbReference type="SUPFAM" id="SSF56219">
    <property type="entry name" value="DNase I-like"/>
    <property type="match status" value="1"/>
</dbReference>
<dbReference type="RefSeq" id="XP_062703233.1">
    <property type="nucleotide sequence ID" value="XM_062847249.1"/>
</dbReference>
<evidence type="ECO:0000313" key="2">
    <source>
        <dbReference type="EnsemblMetazoa" id="AALFPA23_011614.P16482"/>
    </source>
</evidence>
<evidence type="ECO:0000313" key="3">
    <source>
        <dbReference type="Proteomes" id="UP000069940"/>
    </source>
</evidence>
<dbReference type="InterPro" id="IPR005135">
    <property type="entry name" value="Endo/exonuclease/phosphatase"/>
</dbReference>
<evidence type="ECO:0000259" key="1">
    <source>
        <dbReference type="Pfam" id="PF14529"/>
    </source>
</evidence>
<dbReference type="EnsemblMetazoa" id="AALFPA23_011614.R16482">
    <property type="protein sequence ID" value="AALFPA23_011614.P16482"/>
    <property type="gene ID" value="AALFPA23_011614"/>
</dbReference>
<dbReference type="GeneID" id="134285767"/>
<accession>A0ABM1YRW1</accession>
<reference evidence="3" key="1">
    <citation type="journal article" date="2015" name="Proc. Natl. Acad. Sci. U.S.A.">
        <title>Genome sequence of the Asian Tiger mosquito, Aedes albopictus, reveals insights into its biology, genetics, and evolution.</title>
        <authorList>
            <person name="Chen X.G."/>
            <person name="Jiang X."/>
            <person name="Gu J."/>
            <person name="Xu M."/>
            <person name="Wu Y."/>
            <person name="Deng Y."/>
            <person name="Zhang C."/>
            <person name="Bonizzoni M."/>
            <person name="Dermauw W."/>
            <person name="Vontas J."/>
            <person name="Armbruster P."/>
            <person name="Huang X."/>
            <person name="Yang Y."/>
            <person name="Zhang H."/>
            <person name="He W."/>
            <person name="Peng H."/>
            <person name="Liu Y."/>
            <person name="Wu K."/>
            <person name="Chen J."/>
            <person name="Lirakis M."/>
            <person name="Topalis P."/>
            <person name="Van Leeuwen T."/>
            <person name="Hall A.B."/>
            <person name="Jiang X."/>
            <person name="Thorpe C."/>
            <person name="Mueller R.L."/>
            <person name="Sun C."/>
            <person name="Waterhouse R.M."/>
            <person name="Yan G."/>
            <person name="Tu Z.J."/>
            <person name="Fang X."/>
            <person name="James A.A."/>
        </authorList>
    </citation>
    <scope>NUCLEOTIDE SEQUENCE [LARGE SCALE GENOMIC DNA]</scope>
    <source>
        <strain evidence="3">Foshan</strain>
    </source>
</reference>
<dbReference type="Pfam" id="PF14529">
    <property type="entry name" value="Exo_endo_phos_2"/>
    <property type="match status" value="1"/>
</dbReference>